<dbReference type="InterPro" id="IPR011990">
    <property type="entry name" value="TPR-like_helical_dom_sf"/>
</dbReference>
<evidence type="ECO:0000313" key="1">
    <source>
        <dbReference type="EMBL" id="MBD1399357.1"/>
    </source>
</evidence>
<gene>
    <name evidence="1" type="ORF">ICT70_01580</name>
</gene>
<dbReference type="InterPro" id="IPR010602">
    <property type="entry name" value="DUF1186"/>
</dbReference>
<dbReference type="EMBL" id="JACWUN010000002">
    <property type="protein sequence ID" value="MBD1399357.1"/>
    <property type="molecule type" value="Genomic_DNA"/>
</dbReference>
<dbReference type="Gene3D" id="3.10.450.50">
    <property type="match status" value="1"/>
</dbReference>
<organism evidence="1 2">
    <name type="scientific">Pelovirga terrestris</name>
    <dbReference type="NCBI Taxonomy" id="2771352"/>
    <lineage>
        <taxon>Bacteria</taxon>
        <taxon>Pseudomonadati</taxon>
        <taxon>Thermodesulfobacteriota</taxon>
        <taxon>Desulfuromonadia</taxon>
        <taxon>Geobacterales</taxon>
        <taxon>Geobacteraceae</taxon>
        <taxon>Pelovirga</taxon>
    </lineage>
</organism>
<reference evidence="1" key="1">
    <citation type="submission" date="2020-09" db="EMBL/GenBank/DDBJ databases">
        <title>Pelobacter alkaliphilus sp. nov., a novel anaerobic arsenate-reducing bacterium from terrestrial mud volcano.</title>
        <authorList>
            <person name="Khomyakova M.A."/>
            <person name="Merkel A.Y."/>
            <person name="Slobodkin A.I."/>
        </authorList>
    </citation>
    <scope>NUCLEOTIDE SEQUENCE</scope>
    <source>
        <strain evidence="1">M08fum</strain>
    </source>
</reference>
<dbReference type="SUPFAM" id="SSF48452">
    <property type="entry name" value="TPR-like"/>
    <property type="match status" value="1"/>
</dbReference>
<keyword evidence="2" id="KW-1185">Reference proteome</keyword>
<dbReference type="AlphaFoldDB" id="A0A8J6QWR6"/>
<protein>
    <submittedName>
        <fullName evidence="1">DUF1186 domain-containing protein</fullName>
    </submittedName>
</protein>
<sequence>MTLDQALNALKPFSPKVPRDALNFIRNNWHEAEPVLLAELDRCIDQPPLDKERTALFLYSLFLCAERQSDAAFERYVRILRLPNLILSDLLGDILTENMKEMLARTCAGRINEIKSLIEDETLYEFARCASLQALYVLVGTGGVELNEMKRYCLDLLEHRLEHRPSYVWDDTVSLAEDLGLHEALPWIERAYQRGWAHPGSQTLEEVKTGLNRSVVEKQLTRIKDKSESFKAEGEMSFFVQNWDKQNDHPDPDSVELLREPRAARLKKSLPKAVKIGRNEPCPCGSGKKYKKCCIDQQNQALIEATSVSAEGLELADEWLAAGYYYQDQHWPHRALDCWWNAWQTAQDFLPEGVDDPGSREYEGLFANCDFFSNWLQDYQSLIEENLHHNLFAVKNGLQFCRQVIERFPAMNPVLQNNLHESIFYLLLVLGKSDEAFSHIQEFIKQHPDTAQGYAILSSALSFDSQRFNLRPDFQRAQQLLVQALENATDCEGWDIEMRLADLTEELAAVQDIHSLGFEKNFRQCKHI</sequence>
<evidence type="ECO:0000313" key="2">
    <source>
        <dbReference type="Proteomes" id="UP000632828"/>
    </source>
</evidence>
<name>A0A8J6QWR6_9BACT</name>
<dbReference type="Proteomes" id="UP000632828">
    <property type="component" value="Unassembled WGS sequence"/>
</dbReference>
<dbReference type="Gene3D" id="1.25.40.10">
    <property type="entry name" value="Tetratricopeptide repeat domain"/>
    <property type="match status" value="1"/>
</dbReference>
<dbReference type="PANTHER" id="PTHR33747:SF1">
    <property type="entry name" value="ADENYLATE CYCLASE-ASSOCIATED CAP C-TERMINAL DOMAIN-CONTAINING PROTEIN"/>
    <property type="match status" value="1"/>
</dbReference>
<dbReference type="PANTHER" id="PTHR33747">
    <property type="entry name" value="UPF0225 PROTEIN SCO1677"/>
    <property type="match status" value="1"/>
</dbReference>
<dbReference type="InterPro" id="IPR004027">
    <property type="entry name" value="SEC_C_motif"/>
</dbReference>
<dbReference type="SUPFAM" id="SSF103642">
    <property type="entry name" value="Sec-C motif"/>
    <property type="match status" value="1"/>
</dbReference>
<accession>A0A8J6QWR6</accession>
<dbReference type="Pfam" id="PF06685">
    <property type="entry name" value="DUF1186"/>
    <property type="match status" value="1"/>
</dbReference>
<proteinExistence type="predicted"/>
<comment type="caution">
    <text evidence="1">The sequence shown here is derived from an EMBL/GenBank/DDBJ whole genome shotgun (WGS) entry which is preliminary data.</text>
</comment>
<dbReference type="Pfam" id="PF02810">
    <property type="entry name" value="SEC-C"/>
    <property type="match status" value="1"/>
</dbReference>